<organism evidence="3 4">
    <name type="scientific">Streptacidiphilus pinicola</name>
    <dbReference type="NCBI Taxonomy" id="2219663"/>
    <lineage>
        <taxon>Bacteria</taxon>
        <taxon>Bacillati</taxon>
        <taxon>Actinomycetota</taxon>
        <taxon>Actinomycetes</taxon>
        <taxon>Kitasatosporales</taxon>
        <taxon>Streptomycetaceae</taxon>
        <taxon>Streptacidiphilus</taxon>
    </lineage>
</organism>
<dbReference type="Proteomes" id="UP000248889">
    <property type="component" value="Unassembled WGS sequence"/>
</dbReference>
<evidence type="ECO:0000313" key="4">
    <source>
        <dbReference type="Proteomes" id="UP000248889"/>
    </source>
</evidence>
<dbReference type="RefSeq" id="WP_111500275.1">
    <property type="nucleotide sequence ID" value="NZ_QKYN01000034.1"/>
</dbReference>
<dbReference type="AlphaFoldDB" id="A0A2X0JES1"/>
<accession>A0A2X0JES1</accession>
<dbReference type="EMBL" id="QKYN01000034">
    <property type="protein sequence ID" value="RAG86078.1"/>
    <property type="molecule type" value="Genomic_DNA"/>
</dbReference>
<keyword evidence="1" id="KW-0812">Transmembrane</keyword>
<dbReference type="Pfam" id="PF13349">
    <property type="entry name" value="DUF4097"/>
    <property type="match status" value="1"/>
</dbReference>
<reference evidence="3 4" key="1">
    <citation type="submission" date="2018-06" db="EMBL/GenBank/DDBJ databases">
        <title>Streptacidiphilus pinicola sp. nov., isolated from pine grove soil.</title>
        <authorList>
            <person name="Roh S.G."/>
            <person name="Park S."/>
            <person name="Kim M.-K."/>
            <person name="Yun B.-R."/>
            <person name="Park J."/>
            <person name="Kim M.J."/>
            <person name="Kim Y.S."/>
            <person name="Kim S.B."/>
        </authorList>
    </citation>
    <scope>NUCLEOTIDE SEQUENCE [LARGE SCALE GENOMIC DNA]</scope>
    <source>
        <strain evidence="3 4">MMS16-CNU450</strain>
    </source>
</reference>
<keyword evidence="4" id="KW-1185">Reference proteome</keyword>
<dbReference type="Gene3D" id="2.160.20.120">
    <property type="match status" value="1"/>
</dbReference>
<keyword evidence="1" id="KW-1133">Transmembrane helix</keyword>
<sequence>MARQKRIWWVLSALVIVVAATLSAGTMLTWMLQQQSTHTDSYTAAQIKSVQLNTGPAKVQVHPANGGTARVTQTMQWVFTKPTVVLKFDPSSGTLNVDASCEGARFLADKCAVQLDITVPATAEVVSTGGSGQLSVTAMAGPVTAQFGSGEVDLNRASGPLDIRVGSGQISGTDLQSDKVNAVAGSGEVDLGFAAPPTTVTAGATSGQVSVAVPSGTQYRVNASVTSGESDVAPGLSSFSAPGTIAVSVTSGQAEVHYR</sequence>
<dbReference type="InterPro" id="IPR025164">
    <property type="entry name" value="Toastrack_DUF4097"/>
</dbReference>
<evidence type="ECO:0000256" key="1">
    <source>
        <dbReference type="SAM" id="Phobius"/>
    </source>
</evidence>
<name>A0A2X0JES1_9ACTN</name>
<evidence type="ECO:0000313" key="3">
    <source>
        <dbReference type="EMBL" id="RAG86078.1"/>
    </source>
</evidence>
<feature type="domain" description="DUF4097" evidence="2">
    <location>
        <begin position="120"/>
        <end position="230"/>
    </location>
</feature>
<dbReference type="OrthoDB" id="3851112at2"/>
<protein>
    <recommendedName>
        <fullName evidence="2">DUF4097 domain-containing protein</fullName>
    </recommendedName>
</protein>
<feature type="transmembrane region" description="Helical" evidence="1">
    <location>
        <begin position="7"/>
        <end position="32"/>
    </location>
</feature>
<proteinExistence type="predicted"/>
<comment type="caution">
    <text evidence="3">The sequence shown here is derived from an EMBL/GenBank/DDBJ whole genome shotgun (WGS) entry which is preliminary data.</text>
</comment>
<evidence type="ECO:0000259" key="2">
    <source>
        <dbReference type="Pfam" id="PF13349"/>
    </source>
</evidence>
<keyword evidence="1" id="KW-0472">Membrane</keyword>
<gene>
    <name evidence="3" type="ORF">DN069_08695</name>
</gene>